<keyword evidence="2" id="KW-1185">Reference proteome</keyword>
<name>A0ACB9B8F9_ARCLA</name>
<evidence type="ECO:0000313" key="1">
    <source>
        <dbReference type="EMBL" id="KAI3718096.1"/>
    </source>
</evidence>
<accession>A0ACB9B8F9</accession>
<gene>
    <name evidence="1" type="ORF">L6452_18946</name>
</gene>
<proteinExistence type="predicted"/>
<organism evidence="1 2">
    <name type="scientific">Arctium lappa</name>
    <name type="common">Greater burdock</name>
    <name type="synonym">Lappa major</name>
    <dbReference type="NCBI Taxonomy" id="4217"/>
    <lineage>
        <taxon>Eukaryota</taxon>
        <taxon>Viridiplantae</taxon>
        <taxon>Streptophyta</taxon>
        <taxon>Embryophyta</taxon>
        <taxon>Tracheophyta</taxon>
        <taxon>Spermatophyta</taxon>
        <taxon>Magnoliopsida</taxon>
        <taxon>eudicotyledons</taxon>
        <taxon>Gunneridae</taxon>
        <taxon>Pentapetalae</taxon>
        <taxon>asterids</taxon>
        <taxon>campanulids</taxon>
        <taxon>Asterales</taxon>
        <taxon>Asteraceae</taxon>
        <taxon>Carduoideae</taxon>
        <taxon>Cardueae</taxon>
        <taxon>Arctiinae</taxon>
        <taxon>Arctium</taxon>
    </lineage>
</organism>
<reference evidence="1 2" key="2">
    <citation type="journal article" date="2022" name="Mol. Ecol. Resour.">
        <title>The genomes of chicory, endive, great burdock and yacon provide insights into Asteraceae paleo-polyploidization history and plant inulin production.</title>
        <authorList>
            <person name="Fan W."/>
            <person name="Wang S."/>
            <person name="Wang H."/>
            <person name="Wang A."/>
            <person name="Jiang F."/>
            <person name="Liu H."/>
            <person name="Zhao H."/>
            <person name="Xu D."/>
            <person name="Zhang Y."/>
        </authorList>
    </citation>
    <scope>NUCLEOTIDE SEQUENCE [LARGE SCALE GENOMIC DNA]</scope>
    <source>
        <strain evidence="2">cv. Niubang</strain>
    </source>
</reference>
<comment type="caution">
    <text evidence="1">The sequence shown here is derived from an EMBL/GenBank/DDBJ whole genome shotgun (WGS) entry which is preliminary data.</text>
</comment>
<evidence type="ECO:0000313" key="2">
    <source>
        <dbReference type="Proteomes" id="UP001055879"/>
    </source>
</evidence>
<sequence length="188" mass="20494">MLLSSPYSICHLVISASLRGVVGSTCYLLLRHAVVVAIFHMSLSHLCLAAGQHLRKSDDESIVWKSSLVDTQRECLARSWFFDGARLRPRLVSCVFIMDAMIFEAQLGSDSQISATFNGAGGGSRDADGSVSMHATAIQTGTDTENPKVQVTRESMFKRYLGVPLSGVRLKVADFAVLISKVHARIHN</sequence>
<dbReference type="EMBL" id="CM042052">
    <property type="protein sequence ID" value="KAI3718096.1"/>
    <property type="molecule type" value="Genomic_DNA"/>
</dbReference>
<protein>
    <submittedName>
        <fullName evidence="1">Uncharacterized protein</fullName>
    </submittedName>
</protein>
<reference evidence="2" key="1">
    <citation type="journal article" date="2022" name="Mol. Ecol. Resour.">
        <title>The genomes of chicory, endive, great burdock and yacon provide insights into Asteraceae palaeo-polyploidization history and plant inulin production.</title>
        <authorList>
            <person name="Fan W."/>
            <person name="Wang S."/>
            <person name="Wang H."/>
            <person name="Wang A."/>
            <person name="Jiang F."/>
            <person name="Liu H."/>
            <person name="Zhao H."/>
            <person name="Xu D."/>
            <person name="Zhang Y."/>
        </authorList>
    </citation>
    <scope>NUCLEOTIDE SEQUENCE [LARGE SCALE GENOMIC DNA]</scope>
    <source>
        <strain evidence="2">cv. Niubang</strain>
    </source>
</reference>
<dbReference type="Proteomes" id="UP001055879">
    <property type="component" value="Linkage Group LG06"/>
</dbReference>